<comment type="caution">
    <text evidence="1">The sequence shown here is derived from an EMBL/GenBank/DDBJ whole genome shotgun (WGS) entry which is preliminary data.</text>
</comment>
<evidence type="ECO:0000313" key="2">
    <source>
        <dbReference type="Proteomes" id="UP000034492"/>
    </source>
</evidence>
<reference evidence="1 2" key="1">
    <citation type="journal article" date="2015" name="Nature">
        <title>rRNA introns, odd ribosomes, and small enigmatic genomes across a large radiation of phyla.</title>
        <authorList>
            <person name="Brown C.T."/>
            <person name="Hug L.A."/>
            <person name="Thomas B.C."/>
            <person name="Sharon I."/>
            <person name="Castelle C.J."/>
            <person name="Singh A."/>
            <person name="Wilkins M.J."/>
            <person name="Williams K.H."/>
            <person name="Banfield J.F."/>
        </authorList>
    </citation>
    <scope>NUCLEOTIDE SEQUENCE [LARGE SCALE GENOMIC DNA]</scope>
</reference>
<evidence type="ECO:0008006" key="3">
    <source>
        <dbReference type="Google" id="ProtNLM"/>
    </source>
</evidence>
<accession>A0A0G0F2W1</accession>
<dbReference type="Proteomes" id="UP000034492">
    <property type="component" value="Unassembled WGS sequence"/>
</dbReference>
<name>A0A0G0F2W1_9BACT</name>
<organism evidence="1 2">
    <name type="scientific">Candidatus Daviesbacteria bacterium GW2011_GWB1_36_5</name>
    <dbReference type="NCBI Taxonomy" id="1618426"/>
    <lineage>
        <taxon>Bacteria</taxon>
        <taxon>Candidatus Daviesiibacteriota</taxon>
    </lineage>
</organism>
<dbReference type="EMBL" id="LBSA01000034">
    <property type="protein sequence ID" value="KKQ07985.1"/>
    <property type="molecule type" value="Genomic_DNA"/>
</dbReference>
<protein>
    <recommendedName>
        <fullName evidence="3">Nudix hydrolase domain-containing protein</fullName>
    </recommendedName>
</protein>
<proteinExistence type="predicted"/>
<sequence>MNIESEERIAGVGALIVCPEWMDRGFLSIEELRAKRSTNKLAGMRSIPMETVEGEETHNQALQRMFREETIPSMNLGSSLDRTLLCSAQLSPGVVLYSYLIEVPWIIKFSSGADTQDVIEPRWIPRTSVLYPDPVNLFAFRPGVYETLVSYNRRLDNPQNFIPETFVNLKNLVSTEVFDLMDQGLSQTEALSRLGLVQQPYPDFPSLDRSRLGRVRLAS</sequence>
<gene>
    <name evidence="1" type="ORF">US19_C0034G0021</name>
</gene>
<dbReference type="AlphaFoldDB" id="A0A0G0F2W1"/>
<evidence type="ECO:0000313" key="1">
    <source>
        <dbReference type="EMBL" id="KKQ07985.1"/>
    </source>
</evidence>